<dbReference type="PROSITE" id="PS52019">
    <property type="entry name" value="PKS_MFAS_DH"/>
    <property type="match status" value="1"/>
</dbReference>
<keyword evidence="2" id="KW-0596">Phosphopantetheine</keyword>
<dbReference type="SMART" id="SM00825">
    <property type="entry name" value="PKS_KS"/>
    <property type="match status" value="1"/>
</dbReference>
<evidence type="ECO:0000256" key="5">
    <source>
        <dbReference type="PROSITE-ProRule" id="PRU01363"/>
    </source>
</evidence>
<evidence type="ECO:0000313" key="10">
    <source>
        <dbReference type="EMBL" id="ARD21699.1"/>
    </source>
</evidence>
<feature type="domain" description="Carrier" evidence="7">
    <location>
        <begin position="1479"/>
        <end position="1559"/>
    </location>
</feature>
<dbReference type="InterPro" id="IPR049552">
    <property type="entry name" value="PKS_DH_N"/>
</dbReference>
<reference evidence="10 11" key="1">
    <citation type="submission" date="2017-03" db="EMBL/GenBank/DDBJ databases">
        <title>Genome sequencing of Shewanella japonica KCTC 22435.</title>
        <authorList>
            <person name="Kim K.M."/>
        </authorList>
    </citation>
    <scope>NUCLEOTIDE SEQUENCE [LARGE SCALE GENOMIC DNA]</scope>
    <source>
        <strain evidence="10 11">KCTC 22435</strain>
    </source>
</reference>
<dbReference type="CDD" id="cd08953">
    <property type="entry name" value="KR_2_SDR_x"/>
    <property type="match status" value="1"/>
</dbReference>
<feature type="domain" description="Carrier" evidence="7">
    <location>
        <begin position="1580"/>
        <end position="1660"/>
    </location>
</feature>
<dbReference type="InterPro" id="IPR016036">
    <property type="entry name" value="Malonyl_transacylase_ACP-bd"/>
</dbReference>
<comment type="similarity">
    <text evidence="1">Belongs to the short-chain dehydrogenases/reductases (SDR) family.</text>
</comment>
<dbReference type="InterPro" id="IPR004432">
    <property type="entry name" value="Omega_3_polyunsat_FA_synth"/>
</dbReference>
<dbReference type="InterPro" id="IPR052568">
    <property type="entry name" value="PKS-FAS_Synthase"/>
</dbReference>
<evidence type="ECO:0000256" key="2">
    <source>
        <dbReference type="ARBA" id="ARBA00022450"/>
    </source>
</evidence>
<dbReference type="Pfam" id="PF16197">
    <property type="entry name" value="KAsynt_C_assoc"/>
    <property type="match status" value="1"/>
</dbReference>
<dbReference type="SMART" id="SM00822">
    <property type="entry name" value="PKS_KR"/>
    <property type="match status" value="1"/>
</dbReference>
<feature type="active site" description="Proton acceptor; for dehydratase activity" evidence="5">
    <location>
        <position position="2507"/>
    </location>
</feature>
<dbReference type="InterPro" id="IPR057326">
    <property type="entry name" value="KR_dom"/>
</dbReference>
<dbReference type="InterPro" id="IPR036736">
    <property type="entry name" value="ACP-like_sf"/>
</dbReference>
<feature type="compositionally biased region" description="Polar residues" evidence="6">
    <location>
        <begin position="1"/>
        <end position="18"/>
    </location>
</feature>
<feature type="active site" description="Proton donor; for dehydratase activity" evidence="5">
    <location>
        <position position="2689"/>
    </location>
</feature>
<dbReference type="PROSITE" id="PS52004">
    <property type="entry name" value="KS3_2"/>
    <property type="match status" value="1"/>
</dbReference>
<keyword evidence="3" id="KW-0597">Phosphoprotein</keyword>
<dbReference type="InterPro" id="IPR014043">
    <property type="entry name" value="Acyl_transferase_dom"/>
</dbReference>
<dbReference type="InterPro" id="IPR049551">
    <property type="entry name" value="PKS_DH_C"/>
</dbReference>
<name>A0ABN4YFT2_9GAMM</name>
<dbReference type="Pfam" id="PF00698">
    <property type="entry name" value="Acyl_transf_1"/>
    <property type="match status" value="1"/>
</dbReference>
<dbReference type="NCBIfam" id="TIGR02813">
    <property type="entry name" value="omega_3_PfaA"/>
    <property type="match status" value="2"/>
</dbReference>
<dbReference type="SUPFAM" id="SSF53901">
    <property type="entry name" value="Thiolase-like"/>
    <property type="match status" value="2"/>
</dbReference>
<dbReference type="InterPro" id="IPR001227">
    <property type="entry name" value="Ac_transferase_dom_sf"/>
</dbReference>
<accession>A0ABN4YFT2</accession>
<dbReference type="SUPFAM" id="SSF55048">
    <property type="entry name" value="Probable ACP-binding domain of malonyl-CoA ACP transacylase"/>
    <property type="match status" value="1"/>
</dbReference>
<gene>
    <name evidence="10" type="ORF">SJ2017_1375</name>
</gene>
<evidence type="ECO:0000259" key="7">
    <source>
        <dbReference type="PROSITE" id="PS50075"/>
    </source>
</evidence>
<dbReference type="InterPro" id="IPR013968">
    <property type="entry name" value="PKS_KR"/>
</dbReference>
<dbReference type="SUPFAM" id="SSF47336">
    <property type="entry name" value="ACP-like"/>
    <property type="match status" value="6"/>
</dbReference>
<dbReference type="Gene3D" id="3.10.129.110">
    <property type="entry name" value="Polyketide synthase dehydratase"/>
    <property type="match status" value="1"/>
</dbReference>
<dbReference type="Pfam" id="PF14765">
    <property type="entry name" value="PS-DH"/>
    <property type="match status" value="1"/>
</dbReference>
<dbReference type="InterPro" id="IPR016035">
    <property type="entry name" value="Acyl_Trfase/lysoPLipase"/>
</dbReference>
<evidence type="ECO:0000259" key="8">
    <source>
        <dbReference type="PROSITE" id="PS52004"/>
    </source>
</evidence>
<dbReference type="InterPro" id="IPR036291">
    <property type="entry name" value="NAD(P)-bd_dom_sf"/>
</dbReference>
<dbReference type="SUPFAM" id="SSF52151">
    <property type="entry name" value="FabD/lysophospholipase-like"/>
    <property type="match status" value="1"/>
</dbReference>
<dbReference type="Gene3D" id="3.40.47.10">
    <property type="match status" value="1"/>
</dbReference>
<dbReference type="Pfam" id="PF00550">
    <property type="entry name" value="PP-binding"/>
    <property type="match status" value="6"/>
</dbReference>
<feature type="domain" description="PKS/mFAS DH" evidence="9">
    <location>
        <begin position="2473"/>
        <end position="2772"/>
    </location>
</feature>
<evidence type="ECO:0000259" key="9">
    <source>
        <dbReference type="PROSITE" id="PS52019"/>
    </source>
</evidence>
<dbReference type="Gene3D" id="3.40.366.10">
    <property type="entry name" value="Malonyl-Coenzyme A Acyl Carrier Protein, domain 2"/>
    <property type="match status" value="1"/>
</dbReference>
<keyword evidence="11" id="KW-1185">Reference proteome</keyword>
<dbReference type="Pfam" id="PF02801">
    <property type="entry name" value="Ketoacyl-synt_C"/>
    <property type="match status" value="1"/>
</dbReference>
<sequence>MSQAPTNPETSSQDNNESQDTRLNKRLKDMPIAIVGMASIFANSRYLNKFWDLISEKIDAITEVPDTHWRAEDYFDADKSTPDKSYCKRGGFIPEVDFNPMEFGLPPNILELTDTSQLLSLVIAKEVLADAGVTSEYDTDKIGITLGVGGGQKINASLTARLQYPVLKKVFKSSGLSDADSDMLIKKFQDQYIHWEENSFPGSLGNVIAGRIANRFDLGGMNCVVDAACAGSLAAMRMALTELVEGRSEMMITGGVCTDNSPSMYMSFSKTPAFTTNETIQPFDIDSKGMMIGEGIGMVALKRLEDAERDGDRIYSVIKGVGASSDGKFKSIYAPRPEGQAKALKRAYDDAGFAPETVGLIEAHGTGTAAGDVAEFNGLKSVFGENDSTKQHIALGSVKSQVGHTKSTAGTAGVIKAALALHHKVLPPTINVSKPNPKLNVEDSPFFINTETRPWMPRPDGTPRRAGISSFGFGGTNFHLVLEEYSPEHSRDEKYRQRQVAQSLLISADNKAELIAEINKLNADISALKGTDNSSIEQAELARIAKLYAVRTLDTSAARLGLVVSSLNELTTQLGLALKQLSNDAEAWQLPSGTSYRSSALITINANQKTTKGKKAANTPKVAALFAGQGSQYVNMGIDVACHFPEMRQQLIKADKVFASFDKTPLSQVMFPIPAFEKADKDAQAALLTSTDNAQSAIGVMSMSQYQLFTQSGFSADMFAGHSFGELSALCAAGVISNDDYYQLSYARGASMAASAVDKDGNELDKGTMYAIILPANENDAANSDNIAKLESCISEFEGVKVANYNSATQLVIAGPTQSCADAAKAIAALGFKAIALPVSGAFHTPLVGHAQKPFAKAIDKAKFTASKVDLFSNATGDKHPSDAKSIKAAFKQHMLQSVRFTDQLNNMYDAGARVFVEFGPKNILQKLVEATLGNKAEAVSVISINPNPKGNSDVQLRVAAMQLSVLGAPLSSIDPYQAEIAAPAVPKGMNVKLNATNHISAPTRAKMEKSLATGQVTSQVVETIVEKVIEKPVEKVVEKIVEKEVIKTEYVEVATSGATTVSNVAPQAIAPHASAQAAPASGSLEAFFNAQQQAADLHQQFLAIPQQYGDTFTHLMAEQSKMVAAGQAIPESLQRSIELFHQHQAQTLQSHTLFLEQQAQASQNALNMLTGQTPVTAPVVNAPIVNSPVVEAVKVAPPVQTPVVNTPVVPAVKATPVAQPAAMAAPTPPVEPIKAPAPVAAPVVSAPVVPTPAGLSAQTALSSQKVLDTMLEVVAEKTGYPTEMLELSMDMEADLGIDSIKRVEILGTVQDELPTLPELSPEDLAECRTLGEIVDYMGSKLPAAGAMNSDTANATHTAVSAPAASGLSAETVLNTMLEVVAEKTGYPTEMLELSMDMEADLGIDSIKRVEILGTVQDELPTPPELSPEDLAECRTLGEIVSYMGSKLPAAGAMNSKLPASAAEVAQPQTAPVQAASGLSAETVLNTMLEVVAEKTGYPTEMLELSMDMEADLGIDSIKRVEILGTVQDELPTLPELSPEDLAECRTLGEIVDYMNSKLPAAGSAPVASPVQSATPVSGLSAETVLNTMLEVVAEKTGYPTDMLELSMDMEADLGIDSIKRVEILGTVQDELPTLPELSPEDLAECRTLGEIVDYMGSKLPAAGAMNTKLPAEGANTQAAAGAAQVAATQTSGLSAEQVQSTMMTVVAEKTGYPTEMLELSMDMEADLGIDSIKRVEILGTVQDELPTLPELNPEDLAECRTLGEIVSYMGGKLPAAGAMNTKLPAEGANTQAAAGASQVAASTAETALSAEQVQSTMMTVVAEKTGYPTEMLELSMDMEADLGIDSIKRVEILGTVQDELPGLPELNPEDLAECRTLGEIVSYMGAKLPAAGAMNKKQASVETQSAPAAELATDLPPHQEVALKKLPAADKLVDGFSKDACIVINDDGHNAGVLAEKLVATGLTVAVIRSPESVTSAQSPLSSDIASFTLSAVNDDAISDVIAQISKQHKIAGFVHLQPQLTAQGALPLSDAGFVAVEQAFLMAKHLQKPFAELAKTERVSFMTVSRIDGGFGYLNTAELAKAELNQAALSGLTKTLGHEWPTVFCRALDITPSFEAVELAQAVIAELFDVDTATAEVGISDQGRHTLSATATAQTRYQTTSLNSEDTVLVTGGAKGVTFECALTLAKQTQSHFILAGRSEHLAGNLPTWAKSVIAAAPNVSEVNTSQLKAAAIGFIQSQGNKPTPKQIDALVWPITSSLEIDRSLAAFKAVGASAEYISMDVSSDAAIKQSLAGVKPITGIIHGAGVLADKHIQDKTLAELGRVYGTKVSGFAGIINAIDASKLKLVAMFSSAAGFYGNTGQSDYSMSNEILNKTALQLAANYPQAKVMSFNWGPWDGGMVSSALKKMFVERGVYVIPLDKGANLFAHSLLSESGVQLLIGSSMQGSSSADKTGAAVKKLNADSSLNAEGSLILSFTTPANRVVNNAVTVERVLNPVAMPFLEDHCIAGNPVLPTVCAIQWMRETAQQLCGLPVTVQDYKLLKGIIFETKEPQVLTLTLTQTESGLKALIASRMHRDPMDSLLRPQYQANLVINEAVINGQTLTTQPTIVADAQQLASAGKVISTDSELYSNGSLFHGPRLQGIKQVLIADDTQLVCNVELPHISSADCAGFAPNLSIGGSQAFAEDLLLQAMLVWARINHDAASLPSTIGKLTTYSPFASGDKGYLVLSVLKSTSRSLTADIALYHQDGRLSCTMSSAKTTISKSLNEAFLAPAKAIADLQESV</sequence>
<dbReference type="SMART" id="SM00827">
    <property type="entry name" value="PKS_AT"/>
    <property type="match status" value="1"/>
</dbReference>
<dbReference type="Proteomes" id="UP000191820">
    <property type="component" value="Chromosome"/>
</dbReference>
<feature type="domain" description="Ketosynthase family 3 (KS3)" evidence="8">
    <location>
        <begin position="29"/>
        <end position="484"/>
    </location>
</feature>
<dbReference type="Pfam" id="PF21089">
    <property type="entry name" value="PKS_DH_N"/>
    <property type="match status" value="1"/>
</dbReference>
<keyword evidence="4" id="KW-0808">Transferase</keyword>
<dbReference type="InterPro" id="IPR016039">
    <property type="entry name" value="Thiolase-like"/>
</dbReference>
<proteinExistence type="inferred from homology"/>
<evidence type="ECO:0000256" key="6">
    <source>
        <dbReference type="SAM" id="MobiDB-lite"/>
    </source>
</evidence>
<dbReference type="RefSeq" id="WP_080915299.1">
    <property type="nucleotide sequence ID" value="NZ_CP020472.1"/>
</dbReference>
<dbReference type="Gene3D" id="3.40.50.720">
    <property type="entry name" value="NAD(P)-binding Rossmann-like Domain"/>
    <property type="match status" value="1"/>
</dbReference>
<feature type="domain" description="Carrier" evidence="7">
    <location>
        <begin position="1809"/>
        <end position="1889"/>
    </location>
</feature>
<feature type="domain" description="Carrier" evidence="7">
    <location>
        <begin position="1368"/>
        <end position="1448"/>
    </location>
</feature>
<dbReference type="Pfam" id="PF08659">
    <property type="entry name" value="KR"/>
    <property type="match status" value="1"/>
</dbReference>
<feature type="region of interest" description="Disordered" evidence="6">
    <location>
        <begin position="1"/>
        <end position="20"/>
    </location>
</feature>
<dbReference type="InterPro" id="IPR014030">
    <property type="entry name" value="Ketoacyl_synth_N"/>
</dbReference>
<dbReference type="Gene3D" id="3.30.70.250">
    <property type="entry name" value="Malonyl-CoA ACP transacylase, ACP-binding"/>
    <property type="match status" value="1"/>
</dbReference>
<organism evidence="10 11">
    <name type="scientific">Shewanella japonica</name>
    <dbReference type="NCBI Taxonomy" id="93973"/>
    <lineage>
        <taxon>Bacteria</taxon>
        <taxon>Pseudomonadati</taxon>
        <taxon>Pseudomonadota</taxon>
        <taxon>Gammaproteobacteria</taxon>
        <taxon>Alteromonadales</taxon>
        <taxon>Shewanellaceae</taxon>
        <taxon>Shewanella</taxon>
    </lineage>
</organism>
<dbReference type="Pfam" id="PF00109">
    <property type="entry name" value="ketoacyl-synt"/>
    <property type="match status" value="1"/>
</dbReference>
<dbReference type="SUPFAM" id="SSF51735">
    <property type="entry name" value="NAD(P)-binding Rossmann-fold domains"/>
    <property type="match status" value="2"/>
</dbReference>
<dbReference type="InterPro" id="IPR042104">
    <property type="entry name" value="PKS_dehydratase_sf"/>
</dbReference>
<dbReference type="InterPro" id="IPR032821">
    <property type="entry name" value="PKS_assoc"/>
</dbReference>
<dbReference type="InterPro" id="IPR009081">
    <property type="entry name" value="PP-bd_ACP"/>
</dbReference>
<dbReference type="InterPro" id="IPR049900">
    <property type="entry name" value="PKS_mFAS_DH"/>
</dbReference>
<dbReference type="InterPro" id="IPR014031">
    <property type="entry name" value="Ketoacyl_synth_C"/>
</dbReference>
<feature type="region of interest" description="N-terminal hotdog fold" evidence="5">
    <location>
        <begin position="2473"/>
        <end position="2604"/>
    </location>
</feature>
<feature type="region of interest" description="C-terminal hotdog fold" evidence="5">
    <location>
        <begin position="2623"/>
        <end position="2772"/>
    </location>
</feature>
<dbReference type="PROSITE" id="PS50075">
    <property type="entry name" value="CARRIER"/>
    <property type="match status" value="6"/>
</dbReference>
<dbReference type="PANTHER" id="PTHR43074:SF1">
    <property type="entry name" value="BETA-KETOACYL SYNTHASE FAMILY PROTEIN-RELATED"/>
    <property type="match status" value="1"/>
</dbReference>
<protein>
    <submittedName>
        <fullName evidence="10">Omega-3 polyunsaturated fatty acid synthase PfaA</fullName>
    </submittedName>
</protein>
<evidence type="ECO:0000256" key="3">
    <source>
        <dbReference type="ARBA" id="ARBA00022553"/>
    </source>
</evidence>
<dbReference type="PANTHER" id="PTHR43074">
    <property type="entry name" value="OMEGA-3 POLYUNSATURATED FATTY ACID SYNTHASE PFAB-RELATED"/>
    <property type="match status" value="1"/>
</dbReference>
<dbReference type="Gene3D" id="1.10.1200.10">
    <property type="entry name" value="ACP-like"/>
    <property type="match status" value="6"/>
</dbReference>
<feature type="domain" description="Carrier" evidence="7">
    <location>
        <begin position="1694"/>
        <end position="1774"/>
    </location>
</feature>
<dbReference type="EMBL" id="CP020472">
    <property type="protein sequence ID" value="ARD21699.1"/>
    <property type="molecule type" value="Genomic_DNA"/>
</dbReference>
<dbReference type="InterPro" id="IPR020841">
    <property type="entry name" value="PKS_Beta-ketoAc_synthase_dom"/>
</dbReference>
<evidence type="ECO:0000256" key="1">
    <source>
        <dbReference type="ARBA" id="ARBA00006484"/>
    </source>
</evidence>
<dbReference type="CDD" id="cd00833">
    <property type="entry name" value="PKS"/>
    <property type="match status" value="1"/>
</dbReference>
<evidence type="ECO:0000313" key="11">
    <source>
        <dbReference type="Proteomes" id="UP000191820"/>
    </source>
</evidence>
<evidence type="ECO:0000256" key="4">
    <source>
        <dbReference type="ARBA" id="ARBA00022679"/>
    </source>
</evidence>
<feature type="domain" description="Carrier" evidence="7">
    <location>
        <begin position="1262"/>
        <end position="1342"/>
    </location>
</feature>